<evidence type="ECO:0000313" key="1">
    <source>
        <dbReference type="EMBL" id="MPC61162.1"/>
    </source>
</evidence>
<evidence type="ECO:0000313" key="2">
    <source>
        <dbReference type="Proteomes" id="UP000324222"/>
    </source>
</evidence>
<protein>
    <submittedName>
        <fullName evidence="1">Uncharacterized protein</fullName>
    </submittedName>
</protein>
<sequence length="61" mass="6700">MMRSEASPPVFLAFPTANSVQRPYPPMYGVLFKCFGGLHSVLLDREGQLAILKKPSVLPVP</sequence>
<dbReference type="EMBL" id="VSRR010018261">
    <property type="protein sequence ID" value="MPC61162.1"/>
    <property type="molecule type" value="Genomic_DNA"/>
</dbReference>
<dbReference type="Proteomes" id="UP000324222">
    <property type="component" value="Unassembled WGS sequence"/>
</dbReference>
<name>A0A5B7GQM1_PORTR</name>
<gene>
    <name evidence="1" type="ORF">E2C01_055226</name>
</gene>
<reference evidence="1 2" key="1">
    <citation type="submission" date="2019-05" db="EMBL/GenBank/DDBJ databases">
        <title>Another draft genome of Portunus trituberculatus and its Hox gene families provides insights of decapod evolution.</title>
        <authorList>
            <person name="Jeong J.-H."/>
            <person name="Song I."/>
            <person name="Kim S."/>
            <person name="Choi T."/>
            <person name="Kim D."/>
            <person name="Ryu S."/>
            <person name="Kim W."/>
        </authorList>
    </citation>
    <scope>NUCLEOTIDE SEQUENCE [LARGE SCALE GENOMIC DNA]</scope>
    <source>
        <tissue evidence="1">Muscle</tissue>
    </source>
</reference>
<accession>A0A5B7GQM1</accession>
<proteinExistence type="predicted"/>
<comment type="caution">
    <text evidence="1">The sequence shown here is derived from an EMBL/GenBank/DDBJ whole genome shotgun (WGS) entry which is preliminary data.</text>
</comment>
<dbReference type="AlphaFoldDB" id="A0A5B7GQM1"/>
<keyword evidence="2" id="KW-1185">Reference proteome</keyword>
<organism evidence="1 2">
    <name type="scientific">Portunus trituberculatus</name>
    <name type="common">Swimming crab</name>
    <name type="synonym">Neptunus trituberculatus</name>
    <dbReference type="NCBI Taxonomy" id="210409"/>
    <lineage>
        <taxon>Eukaryota</taxon>
        <taxon>Metazoa</taxon>
        <taxon>Ecdysozoa</taxon>
        <taxon>Arthropoda</taxon>
        <taxon>Crustacea</taxon>
        <taxon>Multicrustacea</taxon>
        <taxon>Malacostraca</taxon>
        <taxon>Eumalacostraca</taxon>
        <taxon>Eucarida</taxon>
        <taxon>Decapoda</taxon>
        <taxon>Pleocyemata</taxon>
        <taxon>Brachyura</taxon>
        <taxon>Eubrachyura</taxon>
        <taxon>Portunoidea</taxon>
        <taxon>Portunidae</taxon>
        <taxon>Portuninae</taxon>
        <taxon>Portunus</taxon>
    </lineage>
</organism>